<evidence type="ECO:0000256" key="1">
    <source>
        <dbReference type="ARBA" id="ARBA00004613"/>
    </source>
</evidence>
<sequence length="303" mass="34263">MFQSVLFSALVLLCVHGEQFDPKKGGWDYCKKSCKKEGKTYAATGCRCRQRGTRTDIDLDQFMAFRQFIVDEHNYYRNLMASGNESRGFAQAVADMLVVNYDLELEYLARCYGRSFFNGDHDECRVLQNEKKAGQNLGGTSVLPKKGYGQAQNAIRAWYKEVAYMEKSVYERFHKLKTPIGHFTAMCWGAVDSVGCAQIYSKDPKKDKFKGANFHTHLICDYAARKLKTNINVSQGKMLTFGPPCSKCPSDEKFKNCSTKYTSLCGELQPIPKERPYDFGNASSKICGKVYILVLAFAVLMVL</sequence>
<dbReference type="Pfam" id="PF00188">
    <property type="entry name" value="CAP"/>
    <property type="match status" value="1"/>
</dbReference>
<feature type="domain" description="SCP" evidence="4">
    <location>
        <begin position="64"/>
        <end position="230"/>
    </location>
</feature>
<gene>
    <name evidence="5" type="primary">AUGUSTUS-3.0.2_33457</name>
    <name evidence="5" type="ORF">TcasGA2_TC033457</name>
</gene>
<dbReference type="FunCoup" id="A0A139WGA1">
    <property type="interactions" value="119"/>
</dbReference>
<dbReference type="SUPFAM" id="SSF55797">
    <property type="entry name" value="PR-1-like"/>
    <property type="match status" value="1"/>
</dbReference>
<dbReference type="FunFam" id="3.40.33.10:FF:000026">
    <property type="entry name" value="Uncharacterized protein, isoform A"/>
    <property type="match status" value="1"/>
</dbReference>
<dbReference type="InterPro" id="IPR014044">
    <property type="entry name" value="CAP_dom"/>
</dbReference>
<evidence type="ECO:0000259" key="4">
    <source>
        <dbReference type="SMART" id="SM00198"/>
    </source>
</evidence>
<feature type="signal peptide" evidence="3">
    <location>
        <begin position="1"/>
        <end position="17"/>
    </location>
</feature>
<name>A0A139WGA1_TRICA</name>
<dbReference type="InterPro" id="IPR001283">
    <property type="entry name" value="CRISP-related"/>
</dbReference>
<dbReference type="GO" id="GO:0005615">
    <property type="term" value="C:extracellular space"/>
    <property type="evidence" value="ECO:0000318"/>
    <property type="project" value="GO_Central"/>
</dbReference>
<feature type="chain" id="PRO_5007299913" evidence="3">
    <location>
        <begin position="18"/>
        <end position="303"/>
    </location>
</feature>
<evidence type="ECO:0000256" key="3">
    <source>
        <dbReference type="SAM" id="SignalP"/>
    </source>
</evidence>
<comment type="subcellular location">
    <subcellularLocation>
        <location evidence="1">Secreted</location>
    </subcellularLocation>
</comment>
<accession>A0A139WGA1</accession>
<dbReference type="SMART" id="SM00198">
    <property type="entry name" value="SCP"/>
    <property type="match status" value="1"/>
</dbReference>
<evidence type="ECO:0000256" key="2">
    <source>
        <dbReference type="ARBA" id="ARBA00022525"/>
    </source>
</evidence>
<proteinExistence type="predicted"/>
<keyword evidence="3" id="KW-0732">Signal</keyword>
<evidence type="ECO:0000313" key="5">
    <source>
        <dbReference type="EMBL" id="KYB26919.1"/>
    </source>
</evidence>
<keyword evidence="2" id="KW-0964">Secreted</keyword>
<reference evidence="5 6" key="1">
    <citation type="journal article" date="2008" name="Nature">
        <title>The genome of the model beetle and pest Tribolium castaneum.</title>
        <authorList>
            <consortium name="Tribolium Genome Sequencing Consortium"/>
            <person name="Richards S."/>
            <person name="Gibbs R.A."/>
            <person name="Weinstock G.M."/>
            <person name="Brown S.J."/>
            <person name="Denell R."/>
            <person name="Beeman R.W."/>
            <person name="Gibbs R."/>
            <person name="Beeman R.W."/>
            <person name="Brown S.J."/>
            <person name="Bucher G."/>
            <person name="Friedrich M."/>
            <person name="Grimmelikhuijzen C.J."/>
            <person name="Klingler M."/>
            <person name="Lorenzen M."/>
            <person name="Richards S."/>
            <person name="Roth S."/>
            <person name="Schroder R."/>
            <person name="Tautz D."/>
            <person name="Zdobnov E.M."/>
            <person name="Muzny D."/>
            <person name="Gibbs R.A."/>
            <person name="Weinstock G.M."/>
            <person name="Attaway T."/>
            <person name="Bell S."/>
            <person name="Buhay C.J."/>
            <person name="Chandrabose M.N."/>
            <person name="Chavez D."/>
            <person name="Clerk-Blankenburg K.P."/>
            <person name="Cree A."/>
            <person name="Dao M."/>
            <person name="Davis C."/>
            <person name="Chacko J."/>
            <person name="Dinh H."/>
            <person name="Dugan-Rocha S."/>
            <person name="Fowler G."/>
            <person name="Garner T.T."/>
            <person name="Garnes J."/>
            <person name="Gnirke A."/>
            <person name="Hawes A."/>
            <person name="Hernandez J."/>
            <person name="Hines S."/>
            <person name="Holder M."/>
            <person name="Hume J."/>
            <person name="Jhangiani S.N."/>
            <person name="Joshi V."/>
            <person name="Khan Z.M."/>
            <person name="Jackson L."/>
            <person name="Kovar C."/>
            <person name="Kowis A."/>
            <person name="Lee S."/>
            <person name="Lewis L.R."/>
            <person name="Margolis J."/>
            <person name="Morgan M."/>
            <person name="Nazareth L.V."/>
            <person name="Nguyen N."/>
            <person name="Okwuonu G."/>
            <person name="Parker D."/>
            <person name="Richards S."/>
            <person name="Ruiz S.J."/>
            <person name="Santibanez J."/>
            <person name="Savard J."/>
            <person name="Scherer S.E."/>
            <person name="Schneider B."/>
            <person name="Sodergren E."/>
            <person name="Tautz D."/>
            <person name="Vattahil S."/>
            <person name="Villasana D."/>
            <person name="White C.S."/>
            <person name="Wright R."/>
            <person name="Park Y."/>
            <person name="Beeman R.W."/>
            <person name="Lord J."/>
            <person name="Oppert B."/>
            <person name="Lorenzen M."/>
            <person name="Brown S."/>
            <person name="Wang L."/>
            <person name="Savard J."/>
            <person name="Tautz D."/>
            <person name="Richards S."/>
            <person name="Weinstock G."/>
            <person name="Gibbs R.A."/>
            <person name="Liu Y."/>
            <person name="Worley K."/>
            <person name="Weinstock G."/>
            <person name="Elsik C.G."/>
            <person name="Reese J.T."/>
            <person name="Elhaik E."/>
            <person name="Landan G."/>
            <person name="Graur D."/>
            <person name="Arensburger P."/>
            <person name="Atkinson P."/>
            <person name="Beeman R.W."/>
            <person name="Beidler J."/>
            <person name="Brown S.J."/>
            <person name="Demuth J.P."/>
            <person name="Drury D.W."/>
            <person name="Du Y.Z."/>
            <person name="Fujiwara H."/>
            <person name="Lorenzen M."/>
            <person name="Maselli V."/>
            <person name="Osanai M."/>
            <person name="Park Y."/>
            <person name="Robertson H.M."/>
            <person name="Tu Z."/>
            <person name="Wang J.J."/>
            <person name="Wang S."/>
            <person name="Richards S."/>
            <person name="Song H."/>
            <person name="Zhang L."/>
            <person name="Sodergren E."/>
            <person name="Werner D."/>
            <person name="Stanke M."/>
            <person name="Morgenstern B."/>
            <person name="Solovyev V."/>
            <person name="Kosarev P."/>
            <person name="Brown G."/>
            <person name="Chen H.C."/>
            <person name="Ermolaeva O."/>
            <person name="Hlavina W."/>
            <person name="Kapustin Y."/>
            <person name="Kiryutin B."/>
            <person name="Kitts P."/>
            <person name="Maglott D."/>
            <person name="Pruitt K."/>
            <person name="Sapojnikov V."/>
            <person name="Souvorov A."/>
            <person name="Mackey A.J."/>
            <person name="Waterhouse R.M."/>
            <person name="Wyder S."/>
            <person name="Zdobnov E.M."/>
            <person name="Zdobnov E.M."/>
            <person name="Wyder S."/>
            <person name="Kriventseva E.V."/>
            <person name="Kadowaki T."/>
            <person name="Bork P."/>
            <person name="Aranda M."/>
            <person name="Bao R."/>
            <person name="Beermann A."/>
            <person name="Berns N."/>
            <person name="Bolognesi R."/>
            <person name="Bonneton F."/>
            <person name="Bopp D."/>
            <person name="Brown S.J."/>
            <person name="Bucher G."/>
            <person name="Butts T."/>
            <person name="Chaumot A."/>
            <person name="Denell R.E."/>
            <person name="Ferrier D.E."/>
            <person name="Friedrich M."/>
            <person name="Gordon C.M."/>
            <person name="Jindra M."/>
            <person name="Klingler M."/>
            <person name="Lan Q."/>
            <person name="Lattorff H.M."/>
            <person name="Laudet V."/>
            <person name="von Levetsow C."/>
            <person name="Liu Z."/>
            <person name="Lutz R."/>
            <person name="Lynch J.A."/>
            <person name="da Fonseca R.N."/>
            <person name="Posnien N."/>
            <person name="Reuter R."/>
            <person name="Roth S."/>
            <person name="Savard J."/>
            <person name="Schinko J.B."/>
            <person name="Schmitt C."/>
            <person name="Schoppmeier M."/>
            <person name="Schroder R."/>
            <person name="Shippy T.D."/>
            <person name="Simonnet F."/>
            <person name="Marques-Souza H."/>
            <person name="Tautz D."/>
            <person name="Tomoyasu Y."/>
            <person name="Trauner J."/>
            <person name="Van der Zee M."/>
            <person name="Vervoort M."/>
            <person name="Wittkopp N."/>
            <person name="Wimmer E.A."/>
            <person name="Yang X."/>
            <person name="Jones A.K."/>
            <person name="Sattelle D.B."/>
            <person name="Ebert P.R."/>
            <person name="Nelson D."/>
            <person name="Scott J.G."/>
            <person name="Beeman R.W."/>
            <person name="Muthukrishnan S."/>
            <person name="Kramer K.J."/>
            <person name="Arakane Y."/>
            <person name="Beeman R.W."/>
            <person name="Zhu Q."/>
            <person name="Hogenkamp D."/>
            <person name="Dixit R."/>
            <person name="Oppert B."/>
            <person name="Jiang H."/>
            <person name="Zou Z."/>
            <person name="Marshall J."/>
            <person name="Elpidina E."/>
            <person name="Vinokurov K."/>
            <person name="Oppert C."/>
            <person name="Zou Z."/>
            <person name="Evans J."/>
            <person name="Lu Z."/>
            <person name="Zhao P."/>
            <person name="Sumathipala N."/>
            <person name="Altincicek B."/>
            <person name="Vilcinskas A."/>
            <person name="Williams M."/>
            <person name="Hultmark D."/>
            <person name="Hetru C."/>
            <person name="Jiang H."/>
            <person name="Grimmelikhuijzen C.J."/>
            <person name="Hauser F."/>
            <person name="Cazzamali G."/>
            <person name="Williamson M."/>
            <person name="Park Y."/>
            <person name="Li B."/>
            <person name="Tanaka Y."/>
            <person name="Predel R."/>
            <person name="Neupert S."/>
            <person name="Schachtner J."/>
            <person name="Verleyen P."/>
            <person name="Raible F."/>
            <person name="Bork P."/>
            <person name="Friedrich M."/>
            <person name="Walden K.K."/>
            <person name="Robertson H.M."/>
            <person name="Angeli S."/>
            <person name="Foret S."/>
            <person name="Bucher G."/>
            <person name="Schuetz S."/>
            <person name="Maleszka R."/>
            <person name="Wimmer E.A."/>
            <person name="Beeman R.W."/>
            <person name="Lorenzen M."/>
            <person name="Tomoyasu Y."/>
            <person name="Miller S.C."/>
            <person name="Grossmann D."/>
            <person name="Bucher G."/>
        </authorList>
    </citation>
    <scope>NUCLEOTIDE SEQUENCE [LARGE SCALE GENOMIC DNA]</scope>
    <source>
        <strain evidence="5 6">Georgia GA2</strain>
    </source>
</reference>
<keyword evidence="6" id="KW-1185">Reference proteome</keyword>
<evidence type="ECO:0000313" key="6">
    <source>
        <dbReference type="Proteomes" id="UP000007266"/>
    </source>
</evidence>
<organism evidence="5 6">
    <name type="scientific">Tribolium castaneum</name>
    <name type="common">Red flour beetle</name>
    <dbReference type="NCBI Taxonomy" id="7070"/>
    <lineage>
        <taxon>Eukaryota</taxon>
        <taxon>Metazoa</taxon>
        <taxon>Ecdysozoa</taxon>
        <taxon>Arthropoda</taxon>
        <taxon>Hexapoda</taxon>
        <taxon>Insecta</taxon>
        <taxon>Pterygota</taxon>
        <taxon>Neoptera</taxon>
        <taxon>Endopterygota</taxon>
        <taxon>Coleoptera</taxon>
        <taxon>Polyphaga</taxon>
        <taxon>Cucujiformia</taxon>
        <taxon>Tenebrionidae</taxon>
        <taxon>Tenebrionidae incertae sedis</taxon>
        <taxon>Tribolium</taxon>
    </lineage>
</organism>
<protein>
    <submittedName>
        <fullName evidence="5">Venom allergen 5-like Protein</fullName>
    </submittedName>
</protein>
<dbReference type="CDD" id="cd05380">
    <property type="entry name" value="CAP_euk"/>
    <property type="match status" value="1"/>
</dbReference>
<dbReference type="InParanoid" id="A0A139WGA1"/>
<dbReference type="AlphaFoldDB" id="A0A139WGA1"/>
<dbReference type="Proteomes" id="UP000007266">
    <property type="component" value="Linkage group 6"/>
</dbReference>
<dbReference type="PANTHER" id="PTHR10334">
    <property type="entry name" value="CYSTEINE-RICH SECRETORY PROTEIN-RELATED"/>
    <property type="match status" value="1"/>
</dbReference>
<reference evidence="5 6" key="2">
    <citation type="journal article" date="2010" name="Nucleic Acids Res.">
        <title>BeetleBase in 2010: revisions to provide comprehensive genomic information for Tribolium castaneum.</title>
        <authorList>
            <person name="Kim H.S."/>
            <person name="Murphy T."/>
            <person name="Xia J."/>
            <person name="Caragea D."/>
            <person name="Park Y."/>
            <person name="Beeman R.W."/>
            <person name="Lorenzen M.D."/>
            <person name="Butcher S."/>
            <person name="Manak J.R."/>
            <person name="Brown S.J."/>
        </authorList>
    </citation>
    <scope>GENOME REANNOTATION</scope>
    <source>
        <strain evidence="5 6">Georgia GA2</strain>
    </source>
</reference>
<dbReference type="EMBL" id="KQ971348">
    <property type="protein sequence ID" value="KYB26919.1"/>
    <property type="molecule type" value="Genomic_DNA"/>
</dbReference>
<dbReference type="Gene3D" id="3.40.33.10">
    <property type="entry name" value="CAP"/>
    <property type="match status" value="1"/>
</dbReference>
<dbReference type="InterPro" id="IPR035940">
    <property type="entry name" value="CAP_sf"/>
</dbReference>